<protein>
    <recommendedName>
        <fullName evidence="4">Hydrophobin</fullName>
    </recommendedName>
</protein>
<evidence type="ECO:0000313" key="3">
    <source>
        <dbReference type="Proteomes" id="UP000015100"/>
    </source>
</evidence>
<sequence>MQRYLPQFFVLLFVLLGQASAVPAWTIPILGLGTPPPPEALRTTDISPQCSANNGTYMCCHATFDGGNPIVKKVTDKVHYILPANTVNGYLCEKSKDTCKGLLPVCCQVTTLYPIWGLWCQTA</sequence>
<dbReference type="Proteomes" id="UP000015100">
    <property type="component" value="Unassembled WGS sequence"/>
</dbReference>
<proteinExistence type="predicted"/>
<keyword evidence="3" id="KW-1185">Reference proteome</keyword>
<name>S8ABF1_DACHA</name>
<evidence type="ECO:0000256" key="1">
    <source>
        <dbReference type="SAM" id="SignalP"/>
    </source>
</evidence>
<evidence type="ECO:0008006" key="4">
    <source>
        <dbReference type="Google" id="ProtNLM"/>
    </source>
</evidence>
<dbReference type="eggNOG" id="ENOG502SX27">
    <property type="taxonomic scope" value="Eukaryota"/>
</dbReference>
<dbReference type="HOGENOM" id="CLU_2015189_0_0_1"/>
<dbReference type="EMBL" id="AQGS01000432">
    <property type="protein sequence ID" value="EPS40244.1"/>
    <property type="molecule type" value="Genomic_DNA"/>
</dbReference>
<feature type="chain" id="PRO_5004547857" description="Hydrophobin" evidence="1">
    <location>
        <begin position="22"/>
        <end position="123"/>
    </location>
</feature>
<accession>S8ABF1</accession>
<dbReference type="OMA" id="VCCQVTT"/>
<reference evidence="2 3" key="1">
    <citation type="journal article" date="2013" name="PLoS Genet.">
        <title>Genomic mechanisms accounting for the adaptation to parasitism in nematode-trapping fungi.</title>
        <authorList>
            <person name="Meerupati T."/>
            <person name="Andersson K.M."/>
            <person name="Friman E."/>
            <person name="Kumar D."/>
            <person name="Tunlid A."/>
            <person name="Ahren D."/>
        </authorList>
    </citation>
    <scope>NUCLEOTIDE SEQUENCE [LARGE SCALE GENOMIC DNA]</scope>
    <source>
        <strain evidence="2 3">CBS 200.50</strain>
    </source>
</reference>
<keyword evidence="1" id="KW-0732">Signal</keyword>
<gene>
    <name evidence="2" type="ORF">H072_5933</name>
</gene>
<dbReference type="AlphaFoldDB" id="S8ABF1"/>
<evidence type="ECO:0000313" key="2">
    <source>
        <dbReference type="EMBL" id="EPS40244.1"/>
    </source>
</evidence>
<organism evidence="2 3">
    <name type="scientific">Dactylellina haptotyla (strain CBS 200.50)</name>
    <name type="common">Nematode-trapping fungus</name>
    <name type="synonym">Monacrosporium haptotylum</name>
    <dbReference type="NCBI Taxonomy" id="1284197"/>
    <lineage>
        <taxon>Eukaryota</taxon>
        <taxon>Fungi</taxon>
        <taxon>Dikarya</taxon>
        <taxon>Ascomycota</taxon>
        <taxon>Pezizomycotina</taxon>
        <taxon>Orbiliomycetes</taxon>
        <taxon>Orbiliales</taxon>
        <taxon>Orbiliaceae</taxon>
        <taxon>Dactylellina</taxon>
    </lineage>
</organism>
<comment type="caution">
    <text evidence="2">The sequence shown here is derived from an EMBL/GenBank/DDBJ whole genome shotgun (WGS) entry which is preliminary data.</text>
</comment>
<feature type="signal peptide" evidence="1">
    <location>
        <begin position="1"/>
        <end position="21"/>
    </location>
</feature>
<reference evidence="3" key="2">
    <citation type="submission" date="2013-04" db="EMBL/GenBank/DDBJ databases">
        <title>Genomic mechanisms accounting for the adaptation to parasitism in nematode-trapping fungi.</title>
        <authorList>
            <person name="Ahren D.G."/>
        </authorList>
    </citation>
    <scope>NUCLEOTIDE SEQUENCE [LARGE SCALE GENOMIC DNA]</scope>
    <source>
        <strain evidence="3">CBS 200.50</strain>
    </source>
</reference>
<dbReference type="OrthoDB" id="5189319at2759"/>